<gene>
    <name evidence="1" type="ORF">IRI77_10915</name>
</gene>
<evidence type="ECO:0000313" key="2">
    <source>
        <dbReference type="Proteomes" id="UP000593892"/>
    </source>
</evidence>
<dbReference type="KEGG" id="pfer:IRI77_10915"/>
<evidence type="ECO:0000313" key="1">
    <source>
        <dbReference type="EMBL" id="QOY90437.1"/>
    </source>
</evidence>
<reference evidence="1 2" key="1">
    <citation type="submission" date="2020-10" db="EMBL/GenBank/DDBJ databases">
        <title>Complete genome sequence of Paludibaculum fermentans P105T, a facultatively anaerobic acidobacterium capable of dissimilatory Fe(III) reduction.</title>
        <authorList>
            <person name="Dedysh S.N."/>
            <person name="Beletsky A.V."/>
            <person name="Kulichevskaya I.S."/>
            <person name="Mardanov A.V."/>
            <person name="Ravin N.V."/>
        </authorList>
    </citation>
    <scope>NUCLEOTIDE SEQUENCE [LARGE SCALE GENOMIC DNA]</scope>
    <source>
        <strain evidence="1 2">P105</strain>
    </source>
</reference>
<accession>A0A7S7NV78</accession>
<dbReference type="RefSeq" id="WP_194452101.1">
    <property type="nucleotide sequence ID" value="NZ_CP063849.1"/>
</dbReference>
<dbReference type="Gene3D" id="3.40.50.2000">
    <property type="entry name" value="Glycogen Phosphorylase B"/>
    <property type="match status" value="1"/>
</dbReference>
<dbReference type="SUPFAM" id="SSF53756">
    <property type="entry name" value="UDP-Glycosyltransferase/glycogen phosphorylase"/>
    <property type="match status" value="1"/>
</dbReference>
<dbReference type="EMBL" id="CP063849">
    <property type="protein sequence ID" value="QOY90437.1"/>
    <property type="molecule type" value="Genomic_DNA"/>
</dbReference>
<dbReference type="Pfam" id="PF01075">
    <property type="entry name" value="Glyco_transf_9"/>
    <property type="match status" value="1"/>
</dbReference>
<keyword evidence="2" id="KW-1185">Reference proteome</keyword>
<name>A0A7S7NV78_PALFE</name>
<protein>
    <submittedName>
        <fullName evidence="1">Uncharacterized protein</fullName>
    </submittedName>
</protein>
<dbReference type="GO" id="GO:0016757">
    <property type="term" value="F:glycosyltransferase activity"/>
    <property type="evidence" value="ECO:0007669"/>
    <property type="project" value="InterPro"/>
</dbReference>
<dbReference type="AlphaFoldDB" id="A0A7S7NV78"/>
<proteinExistence type="predicted"/>
<organism evidence="1 2">
    <name type="scientific">Paludibaculum fermentans</name>
    <dbReference type="NCBI Taxonomy" id="1473598"/>
    <lineage>
        <taxon>Bacteria</taxon>
        <taxon>Pseudomonadati</taxon>
        <taxon>Acidobacteriota</taxon>
        <taxon>Terriglobia</taxon>
        <taxon>Bryobacterales</taxon>
        <taxon>Bryobacteraceae</taxon>
        <taxon>Paludibaculum</taxon>
    </lineage>
</organism>
<dbReference type="InterPro" id="IPR002201">
    <property type="entry name" value="Glyco_trans_9"/>
</dbReference>
<sequence>MESIAPAELAVELLNHCLRGSQWPQDVLQALTDDALDEDERLAAPATRALFSILVERLADLFEPALCDVYAALFSTVIERALPELRASGLQARYRQVRTVRPVTFDPENVFVLSRVTLGADIAVTSILLDAARQRFPKARIWFAGPKKAWELFESSPYLHHLPVAYGRRGLLSDRLAVFHDLRKALDQPNSLILDPDSRLTQLGLLPVCPPERHHLFESRSYGADSLASLPQLTRQWVRETLGVEDAQPWLHPKFQYDFGAQSVTTVSLGVGENPAKRVEDPFESELLTLLASRPGLVMVDAGAPGSEEEERVRRAIESTGLSADRIGLHEGSFASFAAMIAASELYAGYDSAGQHVAAALGIPLITVFAGYASERMFARWRPDSPGPSTVIQAAYQNPQDLLAAVRAALPL</sequence>
<dbReference type="Proteomes" id="UP000593892">
    <property type="component" value="Chromosome"/>
</dbReference>